<dbReference type="InterPro" id="IPR000602">
    <property type="entry name" value="Glyco_hydro_38_N"/>
</dbReference>
<dbReference type="InterPro" id="IPR013780">
    <property type="entry name" value="Glyco_hydro_b"/>
</dbReference>
<dbReference type="InterPro" id="IPR011013">
    <property type="entry name" value="Gal_mutarotase_sf_dom"/>
</dbReference>
<comment type="similarity">
    <text evidence="1 7">Belongs to the glycosyl hydrolase 38 family.</text>
</comment>
<dbReference type="InterPro" id="IPR028995">
    <property type="entry name" value="Glyco_hydro_57/38_cen_sf"/>
</dbReference>
<dbReference type="SUPFAM" id="SSF88688">
    <property type="entry name" value="Families 57/38 glycoside transferase middle domain"/>
    <property type="match status" value="1"/>
</dbReference>
<dbReference type="InterPro" id="IPR027291">
    <property type="entry name" value="Glyco_hydro_38_N_sf"/>
</dbReference>
<evidence type="ECO:0000256" key="8">
    <source>
        <dbReference type="SAM" id="MobiDB-lite"/>
    </source>
</evidence>
<dbReference type="Pfam" id="PF09261">
    <property type="entry name" value="Alpha-mann_mid"/>
    <property type="match status" value="1"/>
</dbReference>
<dbReference type="Gene3D" id="2.70.98.30">
    <property type="entry name" value="Golgi alpha-mannosidase II, domain 4"/>
    <property type="match status" value="1"/>
</dbReference>
<evidence type="ECO:0000313" key="11">
    <source>
        <dbReference type="Proteomes" id="UP001255856"/>
    </source>
</evidence>
<proteinExistence type="inferred from homology"/>
<dbReference type="EC" id="3.2.1.-" evidence="7"/>
<evidence type="ECO:0000256" key="6">
    <source>
        <dbReference type="ARBA" id="ARBA00023295"/>
    </source>
</evidence>
<dbReference type="Gene3D" id="3.20.110.10">
    <property type="entry name" value="Glycoside hydrolase 38, N terminal domain"/>
    <property type="match status" value="1"/>
</dbReference>
<dbReference type="InterPro" id="IPR011682">
    <property type="entry name" value="Glyco_hydro_38_C"/>
</dbReference>
<dbReference type="InterPro" id="IPR037094">
    <property type="entry name" value="Glyco_hydro_38_cen_sf"/>
</dbReference>
<dbReference type="GO" id="GO:0046872">
    <property type="term" value="F:metal ion binding"/>
    <property type="evidence" value="ECO:0007669"/>
    <property type="project" value="UniProtKB-KW"/>
</dbReference>
<dbReference type="SMART" id="SM00872">
    <property type="entry name" value="Alpha-mann_mid"/>
    <property type="match status" value="1"/>
</dbReference>
<dbReference type="InterPro" id="IPR015341">
    <property type="entry name" value="Glyco_hydro_38_cen"/>
</dbReference>
<evidence type="ECO:0000256" key="1">
    <source>
        <dbReference type="ARBA" id="ARBA00009792"/>
    </source>
</evidence>
<evidence type="ECO:0000256" key="3">
    <source>
        <dbReference type="ARBA" id="ARBA00022801"/>
    </source>
</evidence>
<dbReference type="SUPFAM" id="SSF88713">
    <property type="entry name" value="Glycoside hydrolase/deacetylase"/>
    <property type="match status" value="1"/>
</dbReference>
<dbReference type="FunFam" id="1.20.1270.50:FF:000003">
    <property type="entry name" value="Alpha-mannosidase"/>
    <property type="match status" value="1"/>
</dbReference>
<name>A0AAD9MLX3_PROWI</name>
<evidence type="ECO:0000256" key="2">
    <source>
        <dbReference type="ARBA" id="ARBA00022723"/>
    </source>
</evidence>
<protein>
    <recommendedName>
        <fullName evidence="7">Alpha-mannosidase</fullName>
        <ecNumber evidence="7">3.2.1.-</ecNumber>
    </recommendedName>
</protein>
<dbReference type="Gene3D" id="2.60.40.1180">
    <property type="entry name" value="Golgi alpha-mannosidase II"/>
    <property type="match status" value="1"/>
</dbReference>
<gene>
    <name evidence="10" type="ORF">QBZ16_003668</name>
</gene>
<comment type="caution">
    <text evidence="10">The sequence shown here is derived from an EMBL/GenBank/DDBJ whole genome shotgun (WGS) entry which is preliminary data.</text>
</comment>
<evidence type="ECO:0000313" key="10">
    <source>
        <dbReference type="EMBL" id="KAK2078828.1"/>
    </source>
</evidence>
<dbReference type="GO" id="GO:0006013">
    <property type="term" value="P:mannose metabolic process"/>
    <property type="evidence" value="ECO:0007669"/>
    <property type="project" value="InterPro"/>
</dbReference>
<keyword evidence="6 7" id="KW-0326">Glycosidase</keyword>
<keyword evidence="5" id="KW-1015">Disulfide bond</keyword>
<dbReference type="InterPro" id="IPR050843">
    <property type="entry name" value="Glycosyl_Hydrlase_38"/>
</dbReference>
<dbReference type="PANTHER" id="PTHR11607:SF3">
    <property type="entry name" value="LYSOSOMAL ALPHA-MANNOSIDASE"/>
    <property type="match status" value="1"/>
</dbReference>
<keyword evidence="2 7" id="KW-0479">Metal-binding</keyword>
<evidence type="ECO:0000256" key="7">
    <source>
        <dbReference type="RuleBase" id="RU361199"/>
    </source>
</evidence>
<dbReference type="Proteomes" id="UP001255856">
    <property type="component" value="Unassembled WGS sequence"/>
</dbReference>
<dbReference type="SUPFAM" id="SSF74650">
    <property type="entry name" value="Galactose mutarotase-like"/>
    <property type="match status" value="1"/>
</dbReference>
<keyword evidence="4 7" id="KW-0862">Zinc</keyword>
<dbReference type="Pfam" id="PF01074">
    <property type="entry name" value="Glyco_hydro_38N"/>
    <property type="match status" value="1"/>
</dbReference>
<dbReference type="Gene3D" id="2.60.40.1360">
    <property type="match status" value="1"/>
</dbReference>
<dbReference type="FunFam" id="1.20.1270.50:FF:000002">
    <property type="entry name" value="Alpha-mannosidase"/>
    <property type="match status" value="1"/>
</dbReference>
<dbReference type="Gene3D" id="1.20.1270.50">
    <property type="entry name" value="Glycoside hydrolase family 38, central domain"/>
    <property type="match status" value="2"/>
</dbReference>
<dbReference type="Pfam" id="PF07748">
    <property type="entry name" value="Glyco_hydro_38C"/>
    <property type="match status" value="1"/>
</dbReference>
<dbReference type="GO" id="GO:0004559">
    <property type="term" value="F:alpha-mannosidase activity"/>
    <property type="evidence" value="ECO:0007669"/>
    <property type="project" value="InterPro"/>
</dbReference>
<dbReference type="EMBL" id="JASFZW010000004">
    <property type="protein sequence ID" value="KAK2078828.1"/>
    <property type="molecule type" value="Genomic_DNA"/>
</dbReference>
<dbReference type="GO" id="GO:0030246">
    <property type="term" value="F:carbohydrate binding"/>
    <property type="evidence" value="ECO:0007669"/>
    <property type="project" value="InterPro"/>
</dbReference>
<evidence type="ECO:0000256" key="4">
    <source>
        <dbReference type="ARBA" id="ARBA00022833"/>
    </source>
</evidence>
<dbReference type="PANTHER" id="PTHR11607">
    <property type="entry name" value="ALPHA-MANNOSIDASE"/>
    <property type="match status" value="1"/>
</dbReference>
<reference evidence="10" key="1">
    <citation type="submission" date="2021-01" db="EMBL/GenBank/DDBJ databases">
        <authorList>
            <person name="Eckstrom K.M.E."/>
        </authorList>
    </citation>
    <scope>NUCLEOTIDE SEQUENCE</scope>
    <source>
        <strain evidence="10">UVCC 0001</strain>
    </source>
</reference>
<dbReference type="AlphaFoldDB" id="A0AAD9MLX3"/>
<feature type="region of interest" description="Disordered" evidence="8">
    <location>
        <begin position="526"/>
        <end position="549"/>
    </location>
</feature>
<accession>A0AAD9MLX3</accession>
<organism evidence="10 11">
    <name type="scientific">Prototheca wickerhamii</name>
    <dbReference type="NCBI Taxonomy" id="3111"/>
    <lineage>
        <taxon>Eukaryota</taxon>
        <taxon>Viridiplantae</taxon>
        <taxon>Chlorophyta</taxon>
        <taxon>core chlorophytes</taxon>
        <taxon>Trebouxiophyceae</taxon>
        <taxon>Chlorellales</taxon>
        <taxon>Chlorellaceae</taxon>
        <taxon>Prototheca</taxon>
    </lineage>
</organism>
<keyword evidence="3 7" id="KW-0378">Hydrolase</keyword>
<keyword evidence="11" id="KW-1185">Reference proteome</keyword>
<sequence>MLLQKIQHDVPKTAGVQYILDSVIETLAANPDRTFVYAEMAFFMRWWAQQEEETRELVRHLVERGQLSIVNGGYVQHDEAAAHFVSMIDQTTVGHRFLGSSLGVAPRIGWQLDPFGHSASQADQIAGAVGFDALFIGRADHQDIERRRAARELEFVWRPAGSPDAAGTFTVNFASAQYGPPPGFGFEWGCPPIADDPALKEFNVDERVEDFVRYAQSLANVTRGDDVVVTMGSDFNYGQANWWFKNLDKLIHYANADGRVNVLYSTPERYVRAKHAYNATWPLKTDDFFPYSDSQHAFWTGYFTSRPTSKGFIRTASATLQAARHIEALLATRGDNASVSPLRYLEESVALAQHHDAITGTAKQHVVNDYHERLSRGLLEAQGFVGAQLGRLLLGPGQELASCNYLNASICAATVAKGGRQDGRLAVVLYNPLAWAVETAVRFPVWAEEEGAGSWTVEDPEGRNAMPELVPITAATRSLQAALAAANATEEPAGNAEVVWLAKVGPMEAAVYTLGAADGLRDESHQARPVGAGAAKPSRGAPLLSPEALGSDLEHSSKWELDNGQLRLRFNKSSGLLESVRTGSDDPVPLSTGFFWYNSSDGLEVEANEDRFQAGGAYIFRQGSPRTLVHSLERDGPVKLELVKGFQVQEARQIFADWATVVYRLYAGQRHVEVEWTVGPVPIADGLGKEVVFEYSTAGAIKSGSSFFTDSNGRHMLRRERDARPTWKLNVTEPVTGNYYPVTAAAYVEDEDAQLAVIVDRAQGAASLAPGQLEFLLHRRLLVDDRRGVGEPLNETQCDDTDRRSDCACDGLIVRGRHRVLLGPGGAVADRRRRQLQALANDPLLVMFGTDDAAKAGQGSSPVKRRVSLARGTVGPAAGSIDSAQTGHPAAASSRDLLPKNVHLLSMYRPDDARDSLIVRLAHLFGPGEGGRKAGGAASVDLCAVLPPSLAIRSVEERSLSTSMPAEEASRRLVFRAEQTPMGAGQERGPAAIPPPLHVKLENEPAACCEDCKLKEGLVVDLQPMQIRTFQIHLAKASVADA</sequence>
<feature type="domain" description="Glycoside hydrolase family 38 central" evidence="9">
    <location>
        <begin position="297"/>
        <end position="374"/>
    </location>
</feature>
<comment type="cofactor">
    <cofactor evidence="7">
        <name>Zn(2+)</name>
        <dbReference type="ChEBI" id="CHEBI:29105"/>
    </cofactor>
    <text evidence="7">Binds 1 zinc ion per subunit.</text>
</comment>
<evidence type="ECO:0000259" key="9">
    <source>
        <dbReference type="SMART" id="SM00872"/>
    </source>
</evidence>
<dbReference type="InterPro" id="IPR011330">
    <property type="entry name" value="Glyco_hydro/deAcase_b/a-brl"/>
</dbReference>
<evidence type="ECO:0000256" key="5">
    <source>
        <dbReference type="ARBA" id="ARBA00023157"/>
    </source>
</evidence>